<keyword evidence="3" id="KW-1003">Cell membrane</keyword>
<evidence type="ECO:0000256" key="1">
    <source>
        <dbReference type="ARBA" id="ARBA00004120"/>
    </source>
</evidence>
<sequence>MRQELHCCFSQVDSSLAWPKIRARTLLQSFEVEQRDTEVLKVEQNLAMTNKQQHSKMGKPGSKNRNKLDILKKSLQDKILIYENSVKGDNFNRIKYELHLEKECHLRNLENKLGEYIASLAFQKTFKKSKMLELYTAVINVQAFLFEQLNTSKTLSKLECIQILEAHHPEIEELEKKLEYEMLHRESAQQHLMSRQRWILDALSLSNESVDMNAERHVTVLLRQAMNKCRQFINLYQQSLRDEQWNCVVLEDLLENIETNAFLAIYSQFVCDESLQRTCSITVGEDEARKPYKYDCLYSENVKPVTEIELKEEPGIVANTGGQNKARSDKQKFRKDPVPKQEKKQLCPSGPKVVQSQWHYTAWCLIDPETCLSSRNEVPIKYGEMAETTCHLTTIGGSKRNSNKLPDEYDPEER</sequence>
<evidence type="ECO:0000256" key="7">
    <source>
        <dbReference type="ARBA" id="ARBA00023136"/>
    </source>
</evidence>
<dbReference type="AlphaFoldDB" id="A0A3M0KSK9"/>
<keyword evidence="4" id="KW-0963">Cytoplasm</keyword>
<keyword evidence="6" id="KW-1133">Transmembrane helix</keyword>
<evidence type="ECO:0000256" key="6">
    <source>
        <dbReference type="ARBA" id="ARBA00022989"/>
    </source>
</evidence>
<proteinExistence type="predicted"/>
<keyword evidence="12" id="KW-1185">Reference proteome</keyword>
<keyword evidence="8" id="KW-0206">Cytoskeleton</keyword>
<dbReference type="STRING" id="333673.A0A3M0KSK9"/>
<evidence type="ECO:0000256" key="8">
    <source>
        <dbReference type="ARBA" id="ARBA00023212"/>
    </source>
</evidence>
<organism evidence="11 12">
    <name type="scientific">Hirundo rustica rustica</name>
    <dbReference type="NCBI Taxonomy" id="333673"/>
    <lineage>
        <taxon>Eukaryota</taxon>
        <taxon>Metazoa</taxon>
        <taxon>Chordata</taxon>
        <taxon>Craniata</taxon>
        <taxon>Vertebrata</taxon>
        <taxon>Euteleostomi</taxon>
        <taxon>Archelosauria</taxon>
        <taxon>Archosauria</taxon>
        <taxon>Dinosauria</taxon>
        <taxon>Saurischia</taxon>
        <taxon>Theropoda</taxon>
        <taxon>Coelurosauria</taxon>
        <taxon>Aves</taxon>
        <taxon>Neognathae</taxon>
        <taxon>Neoaves</taxon>
        <taxon>Telluraves</taxon>
        <taxon>Australaves</taxon>
        <taxon>Passeriformes</taxon>
        <taxon>Sylvioidea</taxon>
        <taxon>Hirundinidae</taxon>
        <taxon>Hirundo</taxon>
    </lineage>
</organism>
<dbReference type="OrthoDB" id="8852462at2759"/>
<dbReference type="Proteomes" id="UP000269221">
    <property type="component" value="Unassembled WGS sequence"/>
</dbReference>
<evidence type="ECO:0000256" key="9">
    <source>
        <dbReference type="ARBA" id="ARBA00023273"/>
    </source>
</evidence>
<keyword evidence="9" id="KW-0966">Cell projection</keyword>
<feature type="region of interest" description="Disordered" evidence="10">
    <location>
        <begin position="316"/>
        <end position="348"/>
    </location>
</feature>
<reference evidence="11 12" key="1">
    <citation type="submission" date="2018-07" db="EMBL/GenBank/DDBJ databases">
        <title>A high quality draft genome assembly of the barn swallow (H. rustica rustica).</title>
        <authorList>
            <person name="Formenti G."/>
            <person name="Chiara M."/>
            <person name="Poveda L."/>
            <person name="Francoijs K.-J."/>
            <person name="Bonisoli-Alquati A."/>
            <person name="Canova L."/>
            <person name="Gianfranceschi L."/>
            <person name="Horner D.S."/>
            <person name="Saino N."/>
        </authorList>
    </citation>
    <scope>NUCLEOTIDE SEQUENCE [LARGE SCALE GENOMIC DNA]</scope>
    <source>
        <strain evidence="11">Chelidonia</strain>
        <tissue evidence="11">Blood</tissue>
    </source>
</reference>
<dbReference type="PANTHER" id="PTHR16795:SF14">
    <property type="entry name" value="LIMBIN"/>
    <property type="match status" value="1"/>
</dbReference>
<evidence type="ECO:0000313" key="12">
    <source>
        <dbReference type="Proteomes" id="UP000269221"/>
    </source>
</evidence>
<dbReference type="GO" id="GO:0060170">
    <property type="term" value="C:ciliary membrane"/>
    <property type="evidence" value="ECO:0007669"/>
    <property type="project" value="TreeGrafter"/>
</dbReference>
<accession>A0A3M0KSK9</accession>
<feature type="region of interest" description="Disordered" evidence="10">
    <location>
        <begin position="394"/>
        <end position="414"/>
    </location>
</feature>
<keyword evidence="7" id="KW-0472">Membrane</keyword>
<keyword evidence="5" id="KW-0812">Transmembrane</keyword>
<gene>
    <name evidence="11" type="ORF">DUI87_09449</name>
</gene>
<dbReference type="PANTHER" id="PTHR16795">
    <property type="entry name" value="LIMBIN/ELLIS-VAN CREVELD PROTEIN"/>
    <property type="match status" value="1"/>
</dbReference>
<evidence type="ECO:0000313" key="11">
    <source>
        <dbReference type="EMBL" id="RMC14354.1"/>
    </source>
</evidence>
<dbReference type="EMBL" id="QRBI01000105">
    <property type="protein sequence ID" value="RMC14354.1"/>
    <property type="molecule type" value="Genomic_DNA"/>
</dbReference>
<feature type="compositionally biased region" description="Basic and acidic residues" evidence="10">
    <location>
        <begin position="326"/>
        <end position="345"/>
    </location>
</feature>
<dbReference type="GO" id="GO:0007224">
    <property type="term" value="P:smoothened signaling pathway"/>
    <property type="evidence" value="ECO:0007669"/>
    <property type="project" value="InterPro"/>
</dbReference>
<comment type="subcellular location">
    <subcellularLocation>
        <location evidence="2">Cell membrane</location>
        <topology evidence="2">Single-pass membrane protein</topology>
    </subcellularLocation>
    <subcellularLocation>
        <location evidence="1">Cytoplasm</location>
        <location evidence="1">Cytoskeleton</location>
        <location evidence="1">Cilium basal body</location>
    </subcellularLocation>
</comment>
<comment type="caution">
    <text evidence="11">The sequence shown here is derived from an EMBL/GenBank/DDBJ whole genome shotgun (WGS) entry which is preliminary data.</text>
</comment>
<evidence type="ECO:0000256" key="3">
    <source>
        <dbReference type="ARBA" id="ARBA00022475"/>
    </source>
</evidence>
<dbReference type="GO" id="GO:0098797">
    <property type="term" value="C:plasma membrane protein complex"/>
    <property type="evidence" value="ECO:0007669"/>
    <property type="project" value="TreeGrafter"/>
</dbReference>
<feature type="compositionally biased region" description="Polar residues" evidence="10">
    <location>
        <begin position="394"/>
        <end position="404"/>
    </location>
</feature>
<evidence type="ECO:0000256" key="5">
    <source>
        <dbReference type="ARBA" id="ARBA00022692"/>
    </source>
</evidence>
<evidence type="ECO:0000256" key="10">
    <source>
        <dbReference type="SAM" id="MobiDB-lite"/>
    </source>
</evidence>
<protein>
    <submittedName>
        <fullName evidence="11">Uncharacterized protein</fullName>
    </submittedName>
</protein>
<dbReference type="InterPro" id="IPR026501">
    <property type="entry name" value="Limbin/EVC"/>
</dbReference>
<name>A0A3M0KSK9_HIRRU</name>
<evidence type="ECO:0000256" key="2">
    <source>
        <dbReference type="ARBA" id="ARBA00004162"/>
    </source>
</evidence>
<evidence type="ECO:0000256" key="4">
    <source>
        <dbReference type="ARBA" id="ARBA00022490"/>
    </source>
</evidence>